<keyword evidence="3" id="KW-1185">Reference proteome</keyword>
<accession>A0A8T0QYG2</accession>
<organism evidence="2 3">
    <name type="scientific">Panicum virgatum</name>
    <name type="common">Blackwell switchgrass</name>
    <dbReference type="NCBI Taxonomy" id="38727"/>
    <lineage>
        <taxon>Eukaryota</taxon>
        <taxon>Viridiplantae</taxon>
        <taxon>Streptophyta</taxon>
        <taxon>Embryophyta</taxon>
        <taxon>Tracheophyta</taxon>
        <taxon>Spermatophyta</taxon>
        <taxon>Magnoliopsida</taxon>
        <taxon>Liliopsida</taxon>
        <taxon>Poales</taxon>
        <taxon>Poaceae</taxon>
        <taxon>PACMAD clade</taxon>
        <taxon>Panicoideae</taxon>
        <taxon>Panicodae</taxon>
        <taxon>Paniceae</taxon>
        <taxon>Panicinae</taxon>
        <taxon>Panicum</taxon>
        <taxon>Panicum sect. Hiantes</taxon>
    </lineage>
</organism>
<name>A0A8T0QYG2_PANVG</name>
<comment type="caution">
    <text evidence="2">The sequence shown here is derived from an EMBL/GenBank/DDBJ whole genome shotgun (WGS) entry which is preliminary data.</text>
</comment>
<keyword evidence="1" id="KW-0175">Coiled coil</keyword>
<sequence length="144" mass="16637">MHNKYYDLSRERTRETYLLKQQIHSLEKEKKELQEQMYASQTRQPAEHERLVAAARRVVEMVDPQEEGMSSTKSLVERLEEAPHKILSFLFDNTRLSIAHVLALVKSYWPQAKLAPLASGVAVDFLEEDFIQIRMNPVGLPCLG</sequence>
<dbReference type="EMBL" id="CM029048">
    <property type="protein sequence ID" value="KAG2578100.1"/>
    <property type="molecule type" value="Genomic_DNA"/>
</dbReference>
<dbReference type="Proteomes" id="UP000823388">
    <property type="component" value="Chromosome 6N"/>
</dbReference>
<gene>
    <name evidence="2" type="ORF">PVAP13_6NG204615</name>
</gene>
<evidence type="ECO:0000313" key="3">
    <source>
        <dbReference type="Proteomes" id="UP000823388"/>
    </source>
</evidence>
<dbReference type="AlphaFoldDB" id="A0A8T0QYG2"/>
<evidence type="ECO:0000313" key="2">
    <source>
        <dbReference type="EMBL" id="KAG2578100.1"/>
    </source>
</evidence>
<evidence type="ECO:0000256" key="1">
    <source>
        <dbReference type="SAM" id="Coils"/>
    </source>
</evidence>
<reference evidence="2" key="1">
    <citation type="submission" date="2020-05" db="EMBL/GenBank/DDBJ databases">
        <title>WGS assembly of Panicum virgatum.</title>
        <authorList>
            <person name="Lovell J.T."/>
            <person name="Jenkins J."/>
            <person name="Shu S."/>
            <person name="Juenger T.E."/>
            <person name="Schmutz J."/>
        </authorList>
    </citation>
    <scope>NUCLEOTIDE SEQUENCE</scope>
    <source>
        <strain evidence="2">AP13</strain>
    </source>
</reference>
<proteinExistence type="predicted"/>
<feature type="coiled-coil region" evidence="1">
    <location>
        <begin position="16"/>
        <end position="43"/>
    </location>
</feature>
<protein>
    <submittedName>
        <fullName evidence="2">Uncharacterized protein</fullName>
    </submittedName>
</protein>